<dbReference type="Pfam" id="PF20280">
    <property type="entry name" value="CTD4"/>
    <property type="match status" value="1"/>
</dbReference>
<dbReference type="InterPro" id="IPR046916">
    <property type="entry name" value="ABC-3C_CTD4"/>
</dbReference>
<reference evidence="2 3" key="1">
    <citation type="submission" date="2018-04" db="EMBL/GenBank/DDBJ databases">
        <title>Chryseobacterium oncorhynchi 701B-08T from rainbow trout, and Chryseobacterium viscerum 687B-08T from diseased fish.</title>
        <authorList>
            <person name="Jeong J.-J."/>
            <person name="Lee Y.J."/>
            <person name="Pathiraja D."/>
            <person name="Park B."/>
            <person name="Choi I.-G."/>
            <person name="Kim K.D."/>
        </authorList>
    </citation>
    <scope>NUCLEOTIDE SEQUENCE [LARGE SCALE GENOMIC DNA]</scope>
    <source>
        <strain evidence="2 3">687B-08</strain>
    </source>
</reference>
<sequence length="453" mass="52762">MNMKLEEIKLYNVKVHYGSGCLFQTPNTQECTYILTSKHLFEGVDFEEDGSEYEYREEDGTEISIKRLVENDNIWEEDEIPFTLIRGETYFPHKEADAVILKLELKLIGYDNLNICTNFDKINDYSLYGYPMQFETLDIGSQDTSYKILEKDLPANYLMGAQLVNKTLEKIQIEGMSGGAIITVEDDYANIIGIQSQMKHPRWANGKIYFVPIRYFNEIIEYEEYSGKLSKLSPSFFENFDFLRDDSFALDVDFIDENKIAFTKQHLRNKALEVVKSDITPIAIKELFRCNFLIDESENDCLNSKNIWLGWLEFLTIINIVKQENISLQQLEDIFKSIRLKYTHVQDCTTLFQSGLSKSDYLGLKEGGKVVIDSKNPPKRVFNILPGKMVDIVRAYDKKGFRTDRGIDPLKSFGFVHLNYFKEILINKMDEYANLTEIELFENLKQQYDELLK</sequence>
<gene>
    <name evidence="2" type="ORF">C1634_017180</name>
</gene>
<proteinExistence type="predicted"/>
<protein>
    <recommendedName>
        <fullName evidence="1">ABC-three component systems C-terminal domain-containing protein</fullName>
    </recommendedName>
</protein>
<dbReference type="Proteomes" id="UP000236413">
    <property type="component" value="Unassembled WGS sequence"/>
</dbReference>
<dbReference type="SUPFAM" id="SSF50494">
    <property type="entry name" value="Trypsin-like serine proteases"/>
    <property type="match status" value="1"/>
</dbReference>
<dbReference type="InterPro" id="IPR009003">
    <property type="entry name" value="Peptidase_S1_PA"/>
</dbReference>
<accession>A0A316WKR2</accession>
<dbReference type="EMBL" id="PPEG02000007">
    <property type="protein sequence ID" value="PWN59758.1"/>
    <property type="molecule type" value="Genomic_DNA"/>
</dbReference>
<evidence type="ECO:0000259" key="1">
    <source>
        <dbReference type="Pfam" id="PF20280"/>
    </source>
</evidence>
<comment type="caution">
    <text evidence="2">The sequence shown here is derived from an EMBL/GenBank/DDBJ whole genome shotgun (WGS) entry which is preliminary data.</text>
</comment>
<evidence type="ECO:0000313" key="2">
    <source>
        <dbReference type="EMBL" id="PWN59758.1"/>
    </source>
</evidence>
<evidence type="ECO:0000313" key="3">
    <source>
        <dbReference type="Proteomes" id="UP000236413"/>
    </source>
</evidence>
<name>A0A316WKR2_9FLAO</name>
<feature type="domain" description="ABC-three component systems C-terminal" evidence="1">
    <location>
        <begin position="210"/>
        <end position="426"/>
    </location>
</feature>
<organism evidence="2 3">
    <name type="scientific">Chryseobacterium viscerum</name>
    <dbReference type="NCBI Taxonomy" id="1037377"/>
    <lineage>
        <taxon>Bacteria</taxon>
        <taxon>Pseudomonadati</taxon>
        <taxon>Bacteroidota</taxon>
        <taxon>Flavobacteriia</taxon>
        <taxon>Flavobacteriales</taxon>
        <taxon>Weeksellaceae</taxon>
        <taxon>Chryseobacterium group</taxon>
        <taxon>Chryseobacterium</taxon>
    </lineage>
</organism>
<dbReference type="AlphaFoldDB" id="A0A316WKR2"/>